<organism evidence="2 3">
    <name type="scientific">Zosterops borbonicus</name>
    <dbReference type="NCBI Taxonomy" id="364589"/>
    <lineage>
        <taxon>Eukaryota</taxon>
        <taxon>Metazoa</taxon>
        <taxon>Chordata</taxon>
        <taxon>Craniata</taxon>
        <taxon>Vertebrata</taxon>
        <taxon>Euteleostomi</taxon>
        <taxon>Archelosauria</taxon>
        <taxon>Archosauria</taxon>
        <taxon>Dinosauria</taxon>
        <taxon>Saurischia</taxon>
        <taxon>Theropoda</taxon>
        <taxon>Coelurosauria</taxon>
        <taxon>Aves</taxon>
        <taxon>Neognathae</taxon>
        <taxon>Neoaves</taxon>
        <taxon>Telluraves</taxon>
        <taxon>Australaves</taxon>
        <taxon>Passeriformes</taxon>
        <taxon>Sylvioidea</taxon>
        <taxon>Zosteropidae</taxon>
        <taxon>Zosterops</taxon>
    </lineage>
</organism>
<dbReference type="EMBL" id="SWJQ01000047">
    <property type="protein sequence ID" value="TRZ24535.1"/>
    <property type="molecule type" value="Genomic_DNA"/>
</dbReference>
<feature type="region of interest" description="Disordered" evidence="1">
    <location>
        <begin position="1"/>
        <end position="133"/>
    </location>
</feature>
<evidence type="ECO:0000256" key="1">
    <source>
        <dbReference type="SAM" id="MobiDB-lite"/>
    </source>
</evidence>
<comment type="caution">
    <text evidence="2">The sequence shown here is derived from an EMBL/GenBank/DDBJ whole genome shotgun (WGS) entry which is preliminary data.</text>
</comment>
<dbReference type="AlphaFoldDB" id="A0A8K1GWA8"/>
<evidence type="ECO:0000313" key="3">
    <source>
        <dbReference type="Proteomes" id="UP000796761"/>
    </source>
</evidence>
<accession>A0A8K1GWA8</accession>
<proteinExistence type="predicted"/>
<evidence type="ECO:0000313" key="2">
    <source>
        <dbReference type="EMBL" id="TRZ24535.1"/>
    </source>
</evidence>
<name>A0A8K1GWA8_9PASS</name>
<protein>
    <submittedName>
        <fullName evidence="2">Uncharacterized protein</fullName>
    </submittedName>
</protein>
<keyword evidence="3" id="KW-1185">Reference proteome</keyword>
<reference evidence="2" key="1">
    <citation type="submission" date="2019-04" db="EMBL/GenBank/DDBJ databases">
        <title>Genome assembly of Zosterops borbonicus 15179.</title>
        <authorList>
            <person name="Leroy T."/>
            <person name="Anselmetti Y."/>
            <person name="Tilak M.-K."/>
            <person name="Nabholz B."/>
        </authorList>
    </citation>
    <scope>NUCLEOTIDE SEQUENCE</scope>
    <source>
        <strain evidence="2">HGM_15179</strain>
        <tissue evidence="2">Muscle</tissue>
    </source>
</reference>
<dbReference type="Proteomes" id="UP000796761">
    <property type="component" value="Unassembled WGS sequence"/>
</dbReference>
<gene>
    <name evidence="2" type="ORF">HGM15179_002578</name>
</gene>
<sequence length="133" mass="14447">MGGRLPKTAARAAPQPPAPGEAERPGLGAQTPRGARANTAAKPRRCLKKPERVPSIYKLKLRPKVRPRRDHRPGKRPSRIPTPLGHRPPAPRGQHRPPGPPRAPQSGGTRPTAKPSRGDSGTWLTDDDEESWV</sequence>
<feature type="compositionally biased region" description="Basic residues" evidence="1">
    <location>
        <begin position="59"/>
        <end position="78"/>
    </location>
</feature>
<feature type="compositionally biased region" description="Pro residues" evidence="1">
    <location>
        <begin position="86"/>
        <end position="103"/>
    </location>
</feature>